<proteinExistence type="predicted"/>
<feature type="region of interest" description="Disordered" evidence="1">
    <location>
        <begin position="266"/>
        <end position="292"/>
    </location>
</feature>
<sequence>MNEGDCGDNGGGETNFLRLSETKWRGREVWELKKGFTLHGHIGDTIKVKVGTQRSNCNFLELLLKVCKLHPELSISHIRYFKLLAKCLSMSLYVQAAAEIYDGFASVITYEHRRWYIYTSSSQNTYFAGTCDEAPVAEGDPQLAEKVWCDLVPLCQTSRQVYESFEGVTPCQGFIAAMESEMGLNLEEVNPHLRGGRVENHLGKTTPSSPDRDSNLDLPVLGGRAQHDKRVSQLRHRGGRRYLLGVGLFNESDPELAFVGTASVEESSVPAWQPVVDVDRDPAAKPPELDGH</sequence>
<accession>A0A7R9IGA9</accession>
<reference evidence="2" key="1">
    <citation type="submission" date="2020-11" db="EMBL/GenBank/DDBJ databases">
        <authorList>
            <person name="Tran Van P."/>
        </authorList>
    </citation>
    <scope>NUCLEOTIDE SEQUENCE</scope>
</reference>
<evidence type="ECO:0000256" key="1">
    <source>
        <dbReference type="SAM" id="MobiDB-lite"/>
    </source>
</evidence>
<feature type="compositionally biased region" description="Basic and acidic residues" evidence="1">
    <location>
        <begin position="277"/>
        <end position="292"/>
    </location>
</feature>
<dbReference type="AlphaFoldDB" id="A0A7R9IGA9"/>
<gene>
    <name evidence="2" type="ORF">TTEB3V08_LOCUS5762</name>
</gene>
<protein>
    <submittedName>
        <fullName evidence="2">Uncharacterized protein</fullName>
    </submittedName>
</protein>
<dbReference type="EMBL" id="OE001892">
    <property type="protein sequence ID" value="CAD7457771.1"/>
    <property type="molecule type" value="Genomic_DNA"/>
</dbReference>
<name>A0A7R9IGA9_9NEOP</name>
<evidence type="ECO:0000313" key="2">
    <source>
        <dbReference type="EMBL" id="CAD7457771.1"/>
    </source>
</evidence>
<feature type="region of interest" description="Disordered" evidence="1">
    <location>
        <begin position="197"/>
        <end position="228"/>
    </location>
</feature>
<organism evidence="2">
    <name type="scientific">Timema tahoe</name>
    <dbReference type="NCBI Taxonomy" id="61484"/>
    <lineage>
        <taxon>Eukaryota</taxon>
        <taxon>Metazoa</taxon>
        <taxon>Ecdysozoa</taxon>
        <taxon>Arthropoda</taxon>
        <taxon>Hexapoda</taxon>
        <taxon>Insecta</taxon>
        <taxon>Pterygota</taxon>
        <taxon>Neoptera</taxon>
        <taxon>Polyneoptera</taxon>
        <taxon>Phasmatodea</taxon>
        <taxon>Timematodea</taxon>
        <taxon>Timematoidea</taxon>
        <taxon>Timematidae</taxon>
        <taxon>Timema</taxon>
    </lineage>
</organism>